<protein>
    <submittedName>
        <fullName evidence="3">S1/P1 Nuclease</fullName>
    </submittedName>
</protein>
<reference evidence="3 4" key="1">
    <citation type="journal article" date="2024" name="Chem. Sci.">
        <title>Discovery of megapolipeptins by genome mining of a Burkholderiales bacteria collection.</title>
        <authorList>
            <person name="Paulo B.S."/>
            <person name="Recchia M.J.J."/>
            <person name="Lee S."/>
            <person name="Fergusson C.H."/>
            <person name="Romanowski S.B."/>
            <person name="Hernandez A."/>
            <person name="Krull N."/>
            <person name="Liu D.Y."/>
            <person name="Cavanagh H."/>
            <person name="Bos A."/>
            <person name="Gray C.A."/>
            <person name="Murphy B.T."/>
            <person name="Linington R.G."/>
            <person name="Eustaquio A.S."/>
        </authorList>
    </citation>
    <scope>NUCLEOTIDE SEQUENCE [LARGE SCALE GENOMIC DNA]</scope>
    <source>
        <strain evidence="3 4">RL17-379-BIB-C</strain>
    </source>
</reference>
<dbReference type="InterPro" id="IPR057904">
    <property type="entry name" value="Nal1_C"/>
</dbReference>
<accession>A0ABW9BYP0</accession>
<evidence type="ECO:0000256" key="1">
    <source>
        <dbReference type="SAM" id="MobiDB-lite"/>
    </source>
</evidence>
<dbReference type="SUPFAM" id="SSF50494">
    <property type="entry name" value="Trypsin-like serine proteases"/>
    <property type="match status" value="1"/>
</dbReference>
<feature type="domain" description="Nal1 C-terminal" evidence="2">
    <location>
        <begin position="269"/>
        <end position="354"/>
    </location>
</feature>
<evidence type="ECO:0000313" key="3">
    <source>
        <dbReference type="EMBL" id="MFM0444019.1"/>
    </source>
</evidence>
<proteinExistence type="predicted"/>
<gene>
    <name evidence="3" type="ORF">PQR00_10545</name>
</gene>
<feature type="region of interest" description="Disordered" evidence="1">
    <location>
        <begin position="467"/>
        <end position="489"/>
    </location>
</feature>
<organism evidence="3 4">
    <name type="scientific">Paraburkholderia strydomiana</name>
    <dbReference type="NCBI Taxonomy" id="1245417"/>
    <lineage>
        <taxon>Bacteria</taxon>
        <taxon>Pseudomonadati</taxon>
        <taxon>Pseudomonadota</taxon>
        <taxon>Betaproteobacteria</taxon>
        <taxon>Burkholderiales</taxon>
        <taxon>Burkholderiaceae</taxon>
        <taxon>Paraburkholderia</taxon>
    </lineage>
</organism>
<keyword evidence="4" id="KW-1185">Reference proteome</keyword>
<dbReference type="InterPro" id="IPR009003">
    <property type="entry name" value="Peptidase_S1_PA"/>
</dbReference>
<evidence type="ECO:0000313" key="4">
    <source>
        <dbReference type="Proteomes" id="UP001629288"/>
    </source>
</evidence>
<dbReference type="RefSeq" id="WP_408128650.1">
    <property type="nucleotide sequence ID" value="NZ_JAQQDH010000002.1"/>
</dbReference>
<dbReference type="Pfam" id="PF25819">
    <property type="entry name" value="Nal1_C"/>
    <property type="match status" value="1"/>
</dbReference>
<comment type="caution">
    <text evidence="3">The sequence shown here is derived from an EMBL/GenBank/DDBJ whole genome shotgun (WGS) entry which is preliminary data.</text>
</comment>
<dbReference type="Gene3D" id="1.10.575.10">
    <property type="entry name" value="P1 Nuclease"/>
    <property type="match status" value="1"/>
</dbReference>
<dbReference type="SUPFAM" id="SSF48537">
    <property type="entry name" value="Phospholipase C/P1 nuclease"/>
    <property type="match status" value="1"/>
</dbReference>
<dbReference type="EMBL" id="JAQQDH010000002">
    <property type="protein sequence ID" value="MFM0444019.1"/>
    <property type="molecule type" value="Genomic_DNA"/>
</dbReference>
<evidence type="ECO:0000259" key="2">
    <source>
        <dbReference type="Pfam" id="PF25819"/>
    </source>
</evidence>
<dbReference type="InterPro" id="IPR008947">
    <property type="entry name" value="PLipase_C/P1_nuclease_dom_sf"/>
</dbReference>
<sequence length="742" mass="80890">MSPLSTQQNFQSLSLKDLLEARELYHWHLSNKANVVGTAVGLYLIRKDDPWPGVNADSDGSRSPLQKGIRTFDNSEVRPYSWPAVIVLVRNWVDATEFGFGKVDPDHMVPRTLYMPDGRAVPVCVVAVQETEPSTNAPTDTRWPSTYIGGGCPLLAQAQGVERTASVGCLVTDGHTTYALTNRHVCGEPGSPVKARLRGAVAEIGIASERQLTREPFTSVFPEFPGSRSYLTLDIGLVEVHDVNDWSSQPFGIEGTPEEIADLNELSLSLRLVDQPVTAFGSASGLLDGTIKALFYRHKSLAGYDYVSQFLIAPTSGSTQTQAGDSGTVWYLKSGDKEKPKLHPLAVEWGGQTLLEGDKRLNYALATGLSTACQLLDVDLVRDHNQGANPYWGQTGHYSIATAAIESVANGPLREFMKANIERISFRPDELTPQQIHAKLANGEFVELADVPDLVWKKTPARVPGGRDYAQNAGPEHPTHYADIDEPNANGKTLRDVTLSSIDNMSVSVWLKWYADEGQADSRSEGLLPFRVWQIFDEMVRQLKARDDTRFLCAAGVLAHYVGDACQPLHGSYHADGYRDAPGATSKTWPGKGVHSTYEDKMVDRHSTELLPKIAPQAKRFEGTIPAISNGRDAAFATVTLMAQAADMLPPSKLIDEYIRLGGGSSAKVVDGLWNAFGDDTARLMGAGARYLAAIWEAAFEKADTSLPSGARVIPEAELAKVYQSKEFVPSVTLDKIAPLLE</sequence>
<dbReference type="Proteomes" id="UP001629288">
    <property type="component" value="Unassembled WGS sequence"/>
</dbReference>
<name>A0ABW9BYP0_9BURK</name>